<gene>
    <name evidence="3" type="ORF">C1SCF055_LOCUS4039</name>
</gene>
<dbReference type="CDD" id="cd00229">
    <property type="entry name" value="SGNH_hydrolase"/>
    <property type="match status" value="1"/>
</dbReference>
<dbReference type="InterPro" id="IPR008265">
    <property type="entry name" value="Lipase_GDSL_AS"/>
</dbReference>
<keyword evidence="5" id="KW-0067">ATP-binding</keyword>
<dbReference type="GO" id="GO:0004622">
    <property type="term" value="F:phosphatidylcholine lysophospholipase activity"/>
    <property type="evidence" value="ECO:0007669"/>
    <property type="project" value="TreeGrafter"/>
</dbReference>
<dbReference type="GO" id="GO:0004386">
    <property type="term" value="F:helicase activity"/>
    <property type="evidence" value="ECO:0007669"/>
    <property type="project" value="UniProtKB-KW"/>
</dbReference>
<dbReference type="InterPro" id="IPR036514">
    <property type="entry name" value="SGNH_hydro_sf"/>
</dbReference>
<dbReference type="Pfam" id="PF03372">
    <property type="entry name" value="Exo_endo_phos"/>
    <property type="match status" value="1"/>
</dbReference>
<evidence type="ECO:0000256" key="1">
    <source>
        <dbReference type="SAM" id="MobiDB-lite"/>
    </source>
</evidence>
<dbReference type="InterPro" id="IPR005135">
    <property type="entry name" value="Endo/exonuclease/phosphatase"/>
</dbReference>
<keyword evidence="6" id="KW-1185">Reference proteome</keyword>
<protein>
    <submittedName>
        <fullName evidence="5">DNA helicase</fullName>
    </submittedName>
</protein>
<dbReference type="EMBL" id="CAMXCT020000224">
    <property type="protein sequence ID" value="CAL1129132.1"/>
    <property type="molecule type" value="Genomic_DNA"/>
</dbReference>
<dbReference type="OrthoDB" id="423732at2759"/>
<feature type="region of interest" description="Disordered" evidence="1">
    <location>
        <begin position="1"/>
        <end position="43"/>
    </location>
</feature>
<dbReference type="SUPFAM" id="SSF56219">
    <property type="entry name" value="DNase I-like"/>
    <property type="match status" value="1"/>
</dbReference>
<dbReference type="PROSITE" id="PS01098">
    <property type="entry name" value="LIPASE_GDSL_SER"/>
    <property type="match status" value="1"/>
</dbReference>
<dbReference type="SUPFAM" id="SSF52266">
    <property type="entry name" value="SGNH hydrolase"/>
    <property type="match status" value="1"/>
</dbReference>
<dbReference type="Pfam" id="PF13472">
    <property type="entry name" value="Lipase_GDSL_2"/>
    <property type="match status" value="1"/>
</dbReference>
<name>A0A9P1FJ18_9DINO</name>
<reference evidence="3" key="1">
    <citation type="submission" date="2022-10" db="EMBL/GenBank/DDBJ databases">
        <authorList>
            <person name="Chen Y."/>
            <person name="Dougan E. K."/>
            <person name="Chan C."/>
            <person name="Rhodes N."/>
            <person name="Thang M."/>
        </authorList>
    </citation>
    <scope>NUCLEOTIDE SEQUENCE</scope>
</reference>
<dbReference type="Gene3D" id="3.60.10.10">
    <property type="entry name" value="Endonuclease/exonuclease/phosphatase"/>
    <property type="match status" value="1"/>
</dbReference>
<reference evidence="4" key="2">
    <citation type="submission" date="2024-04" db="EMBL/GenBank/DDBJ databases">
        <authorList>
            <person name="Chen Y."/>
            <person name="Shah S."/>
            <person name="Dougan E. K."/>
            <person name="Thang M."/>
            <person name="Chan C."/>
        </authorList>
    </citation>
    <scope>NUCLEOTIDE SEQUENCE [LARGE SCALE GENOMIC DNA]</scope>
</reference>
<dbReference type="EMBL" id="CAMXCT010000224">
    <property type="protein sequence ID" value="CAI3975757.1"/>
    <property type="molecule type" value="Genomic_DNA"/>
</dbReference>
<keyword evidence="5" id="KW-0347">Helicase</keyword>
<dbReference type="Pfam" id="PF00078">
    <property type="entry name" value="RVT_1"/>
    <property type="match status" value="1"/>
</dbReference>
<feature type="compositionally biased region" description="Basic and acidic residues" evidence="1">
    <location>
        <begin position="27"/>
        <end position="38"/>
    </location>
</feature>
<feature type="region of interest" description="Disordered" evidence="1">
    <location>
        <begin position="1044"/>
        <end position="1074"/>
    </location>
</feature>
<keyword evidence="5" id="KW-0547">Nucleotide-binding</keyword>
<sequence length="3398" mass="373111">MKASTRTYADGPDRSVPSAARKLSSMRQEKSGKNRPERQYQPAFRPPCGWQRIWRITHQEDVVWDRKVHRCTLPLPPATAAAASVALGSGGSFGLLPAAVVARVILSCDLCSLLSLAAALPSLGAAAPELGEALPAARGGAKRWLSFARSALRWADLLGGLRQGLVATAGGRAKKGREIWVASDPVAPHCASAFAAAVASEASCAAAAPALLATGHQDGVRLWGLPGGTKMGLVKTRSPVLALDLGGPTSDLLAAVLVCSQSPRFFWVALWDLSSLNAAATPVWQVQAPSMVVHFLGSKVLVSSPTGVQLLCAVTGQPLESIELGGMPGHWDSSSCKSPLPPSWSAGYGAGAMPRLEKQHCVLLAAKQKVLAVTEGFASTAVQRCGVFEFAPETMEEITALSCSATEVAAGTRAGRVFVWRLADRVEVDSKSFLVPVPTCDRNDLFRVLDLCSGLGGFSYAAVKAGFSVRAGVDQNGLWRKSCCVWACFMAQFALALPVSLTRFWGTVVAWMTQELNPSPKTLQVAWLLQSAVLILECTLEILRDTQAQEILRQFTVATGFRMSQAIMKLGNTWCGKRDRWIAVLTAPVIPVCNLFDLPHAAEVQVVRDLIPEFTPWHQFEQAQLTLNLYELSKYYQFAAGGIDSAWVKMLEKLPALLHSAGNQLYTCACGCRAALSESRLRQRGDQLLKAEQQLGTTGTGFHLRIDGESVDSSLPLPNMSLVTMVPMDWNPNDLLADKVVPCCMSIDDFLKYIRQSDVNEATPVTDISRLFVVRHPSMAQMERLGLLDLQGPVWGDDELLFGLERIASDAGDEQHASVWDPLLISGLVQQDVPATWPKLVNPLGPVCTVVSAVLLGGHWIPLVWRVDAVGAVLHTISVTAEYEHVLEKLSRVFEICRGGAHGVWKPHCLGFVPDGFCGALALAFVKHLVWGWPMVADQHDLELTSQSMRLEFANFLPDPCVRPILAGLGVTITSRLADLLVSHGVAPSESGSRAAAAVKALGEPGITKALDSDNAWRELKWLGNQLRPPFMFIKPSELQAQIDKRHDQPIGNKRHKRQKASKGKGKGLPSPVSVDPTSLRLEHGIFQSEQGQPLSQLGLSQVGPTVAGVVVVSVHAVEPHLFRPTGLLCCGLSFSTGDPFPCCSCTGSFGVCALNSEPLLLDGHLIQLGASAVQRAPLQQGSEVMAIPTCVVKAMIFRDQTKVAWSEVVSHPLLHLFEQVPPLQSCSDSECCGCECWHRSLDYPMDSPVLELWGKQWLQLDFRHTSPDDADLFTAHLRLPEHLQMQVVWLPKADQAQLMLQRQTVPHVVGLARLGQKMGLRCRTEHAAEVFSTLRPGQTFLPPGKRQNYLVGPFSYGTLQSSVAQVLHANGWTAKPIQVVPAKSHIQGLMFRVQSVQEPPSKVIRMAHGDVMIAKEEDRAPFDRVEPKVLATSATESMVAKPVEADIIQLNDPWAKAASKLPPKAATFQIGNPLEDVTQKVLAEVMSQLPKQTMEVDADASTDKRVAVLEQHLQDLQNQTATLAVTTQQQHQETATQMQDLRCQLQQQGSHFEHAIAAQATSMQGFQDTVQEQFRQQVCHQQTMLDNMFNKQMAQFETLLAKRSRQVLFAVWCVGLLGLAGFWPLAFWTAGWRCGWTWICTTSRRGAGCSPCRSMPSCGKWCWPFVLLFAACFRFGEALHPGPAGLGADTWSLGIAYPSGLNGKLDQLNAFPGDAWLLSETQLSSKGVATLHKGLKMLKSNWKYAIPGSPCRARKGTDTGAHTGVMVLSKMPARALPHDFSDEVYSSSRVQVVGLAVADVWVTLGVLYGFPCNAQHKQARYQTDALLSDLVDRVAFQTVGPRAIGGDFNFGPEELDQLDRLRSLGFREVQDLRAWQHGISAEATGRGSKRIDQLWISPELQRVYQSTSVEFDHWADHAAVRANFSHDGLSVKVTLRMSTPSIGLNLNLRPVVGISTRGFLSPSDSVAELRYFRQLRRLQSLGRLLQKGVISWNAQVNRDETWRAIRTAVGFPGGFAAWWTTNGLVPVICVPLPLCCPALDVVMALFNGFHDYMKKYEASLVSQRYQFAKNRRAKHLAYVFQDCKDEPLPQADTLLDRISVGVEEVRQEDNSLVLVRPVSLLEGLPVVVEGHAVQVVAHSEDQVWLDTLPPVNPGSVLSQERAVVSDADILDRFAAEWTKRWIKHNHVQPGQWDQICGFLERTVKPITWTCEPWTLDRLSEAIRHKKPRAAKGPDGVSQPDLQALPTEGRQLMLGFFEAVENGAKWPAQLAAGFVSSLAKHPGAQSVSEFRPVVVYSLPYRVWSTVRAREALQTVVHLLPDSVKGGVPSRQAKSIWFELAYTLERAYLDGFGVHGLLMDIQKCFNNIPRLPLWHALSLLGFPLSTLRAWVAFVSAQTRRFKVRQSVGSPIASNCGLPEGCALSVFGMVIVDWMLDWWLRAQEVRVDLRTFVDDWGVLFREASAFERVWTALEQFTNQLDLAIDMAKTRLCEVQSDPEAWSILQTLRDVRELGDHEVVDSLGTFSILRVAWDELVVRVRLAWGHVLATAVAHRPTFDGLQHVDLSELASALSCFGPSDLVYLRCHLDGTLFTENGRAHFRSEVSGKCPWCPAKDGFHHRAWQCPRFAPCRSHLTPSQLDALSSLPACLVDHGWPVVLPEWEVVVRWYLRDDGLCRMSPVEPSVRSQPQLLELFVDGTSAYPGDVKLRFAAWAVTAVPGGIGSKDNRLLMGVVRGLGRILSGRSPKRNAPHSDLWALLHTALEGRSHLVKIRKVVSHGALSHSTSPLEDWVYWHNGLTDAAAEAVNFRRSDDFWQAWLGLCSALEFHRKLHRAILLVLLKTSRLASASQRSQIVDRAPAPAAIIEPTLPLQWTISNKLVCRYGEVNLQQIHAWWQARGLAMLQGPHPLCYISGIQLFLSFNLETGFLGPWCWKKKWYSRAEDVPLPGRRNWGDRCKTFLLLLKAYWKSNGLTVPCKLTRPHSASIARWLVSYKLRWSATMIDFVDRQVFTQLGHQATSNQHALLARLPAVSEFDLENLSWSVCRAETLAGLRDENGPAIAQILLVEELLVCCVNLGQPGQDSAVALMAWHVPSCTRLPHPWHLAGPLEASPTSRATATAPVLLPGISVGDPAEMSTQNVLWTRSTDATRSMAQYVFTAPSKGDPIPVAAGTADTAPMRCVAALLLTAVQGGWQAAEIQHVPKALHSNLTIFALGDSLTAAGFGSVAYGMMLSEMMGLQVDIAGVWGERTRPMLERFAQHVTGGTDTAPEVVLVLAGTNDVCDEEPLPTILANLKEIHHLAGAQLSLVGVLGLPPFLDERNEARRTALNVALREQVASYSFPSFFVDLDSVPTSYLYDHLHFTTEGYLLIAKQVAEALFDAAEMLSPRSGEPGGTSMVHGG</sequence>
<dbReference type="PANTHER" id="PTHR30383">
    <property type="entry name" value="THIOESTERASE 1/PROTEASE 1/LYSOPHOSPHOLIPASE L1"/>
    <property type="match status" value="1"/>
</dbReference>
<feature type="compositionally biased region" description="Basic residues" evidence="1">
    <location>
        <begin position="1053"/>
        <end position="1066"/>
    </location>
</feature>
<dbReference type="InterPro" id="IPR013830">
    <property type="entry name" value="SGNH_hydro"/>
</dbReference>
<dbReference type="PROSITE" id="PS50878">
    <property type="entry name" value="RT_POL"/>
    <property type="match status" value="1"/>
</dbReference>
<keyword evidence="5" id="KW-0378">Hydrolase</keyword>
<evidence type="ECO:0000313" key="6">
    <source>
        <dbReference type="Proteomes" id="UP001152797"/>
    </source>
</evidence>
<dbReference type="GO" id="GO:0006629">
    <property type="term" value="P:lipid metabolic process"/>
    <property type="evidence" value="ECO:0007669"/>
    <property type="project" value="InterPro"/>
</dbReference>
<accession>A0A9P1FJ18</accession>
<comment type="caution">
    <text evidence="3">The sequence shown here is derived from an EMBL/GenBank/DDBJ whole genome shotgun (WGS) entry which is preliminary data.</text>
</comment>
<dbReference type="InterPro" id="IPR051532">
    <property type="entry name" value="Ester_Hydrolysis_Enzymes"/>
</dbReference>
<dbReference type="Gene3D" id="3.40.50.1110">
    <property type="entry name" value="SGNH hydrolase"/>
    <property type="match status" value="1"/>
</dbReference>
<feature type="domain" description="Reverse transcriptase" evidence="2">
    <location>
        <begin position="2259"/>
        <end position="2504"/>
    </location>
</feature>
<evidence type="ECO:0000313" key="4">
    <source>
        <dbReference type="EMBL" id="CAL1129132.1"/>
    </source>
</evidence>
<dbReference type="PANTHER" id="PTHR30383:SF19">
    <property type="entry name" value="FIBRONECTIN TYPE-III DOMAIN-CONTAINING PROTEIN"/>
    <property type="match status" value="1"/>
</dbReference>
<evidence type="ECO:0000259" key="2">
    <source>
        <dbReference type="PROSITE" id="PS50878"/>
    </source>
</evidence>
<dbReference type="InterPro" id="IPR036691">
    <property type="entry name" value="Endo/exonu/phosph_ase_sf"/>
</dbReference>
<evidence type="ECO:0000313" key="3">
    <source>
        <dbReference type="EMBL" id="CAI3975757.1"/>
    </source>
</evidence>
<dbReference type="EMBL" id="CAMXCT030000224">
    <property type="protein sequence ID" value="CAL4763069.1"/>
    <property type="molecule type" value="Genomic_DNA"/>
</dbReference>
<dbReference type="Proteomes" id="UP001152797">
    <property type="component" value="Unassembled WGS sequence"/>
</dbReference>
<proteinExistence type="predicted"/>
<dbReference type="InterPro" id="IPR000477">
    <property type="entry name" value="RT_dom"/>
</dbReference>
<organism evidence="3">
    <name type="scientific">Cladocopium goreaui</name>
    <dbReference type="NCBI Taxonomy" id="2562237"/>
    <lineage>
        <taxon>Eukaryota</taxon>
        <taxon>Sar</taxon>
        <taxon>Alveolata</taxon>
        <taxon>Dinophyceae</taxon>
        <taxon>Suessiales</taxon>
        <taxon>Symbiodiniaceae</taxon>
        <taxon>Cladocopium</taxon>
    </lineage>
</organism>
<evidence type="ECO:0000313" key="5">
    <source>
        <dbReference type="EMBL" id="CAL4763069.1"/>
    </source>
</evidence>